<dbReference type="Proteomes" id="UP001304683">
    <property type="component" value="Chromosome"/>
</dbReference>
<reference evidence="2 3" key="1">
    <citation type="submission" date="2023-08" db="EMBL/GenBank/DDBJ databases">
        <title>Genome sequence of Thermaerobacter compostii strain Ins1, a spore-forming filamentous bacterium isolated from a deep geothermal reservoir.</title>
        <authorList>
            <person name="Bregnard D."/>
            <person name="Gonzalez D."/>
            <person name="Junier P."/>
        </authorList>
    </citation>
    <scope>NUCLEOTIDE SEQUENCE [LARGE SCALE GENOMIC DNA]</scope>
    <source>
        <strain evidence="2 3">Ins1</strain>
    </source>
</reference>
<keyword evidence="3" id="KW-1185">Reference proteome</keyword>
<accession>A0ABZ0QQJ2</accession>
<name>A0ABZ0QQJ2_9FIRM</name>
<protein>
    <submittedName>
        <fullName evidence="2">Uncharacterized protein</fullName>
    </submittedName>
</protein>
<evidence type="ECO:0000313" key="3">
    <source>
        <dbReference type="Proteomes" id="UP001304683"/>
    </source>
</evidence>
<evidence type="ECO:0000256" key="1">
    <source>
        <dbReference type="SAM" id="MobiDB-lite"/>
    </source>
</evidence>
<dbReference type="EMBL" id="CP132508">
    <property type="protein sequence ID" value="WPD19782.1"/>
    <property type="molecule type" value="Genomic_DNA"/>
</dbReference>
<gene>
    <name evidence="2" type="ORF">Q5761_03745</name>
</gene>
<feature type="region of interest" description="Disordered" evidence="1">
    <location>
        <begin position="1"/>
        <end position="45"/>
    </location>
</feature>
<dbReference type="RefSeq" id="WP_167758881.1">
    <property type="nucleotide sequence ID" value="NZ_CP132508.1"/>
</dbReference>
<evidence type="ECO:0000313" key="2">
    <source>
        <dbReference type="EMBL" id="WPD19782.1"/>
    </source>
</evidence>
<proteinExistence type="predicted"/>
<feature type="compositionally biased region" description="Low complexity" evidence="1">
    <location>
        <begin position="18"/>
        <end position="44"/>
    </location>
</feature>
<sequence>MQEPMTHAGASGYGQGVGAAAPAGPAASAAAGASSTGSSPGGAARRIDFHRLSPQQQRQALLELVRDGRNDEEIGELFGLSQWQVRNLRYRLGIKKDRGGNVHLEPIRLRGADVADGVEALESGDGRPRLALTLEGEFSGATLASYLEGITGFVRAAGSRPFRVRCFVCEAEADEPGPSGR</sequence>
<organism evidence="2 3">
    <name type="scientific">Thermaerobacter composti</name>
    <dbReference type="NCBI Taxonomy" id="554949"/>
    <lineage>
        <taxon>Bacteria</taxon>
        <taxon>Bacillati</taxon>
        <taxon>Bacillota</taxon>
        <taxon>Clostridia</taxon>
        <taxon>Eubacteriales</taxon>
        <taxon>Clostridiales Family XVII. Incertae Sedis</taxon>
        <taxon>Thermaerobacter</taxon>
    </lineage>
</organism>